<keyword evidence="1" id="KW-1133">Transmembrane helix</keyword>
<proteinExistence type="predicted"/>
<dbReference type="RefSeq" id="WP_330507145.1">
    <property type="nucleotide sequence ID" value="NZ_JAZDUE010000024.1"/>
</dbReference>
<protein>
    <submittedName>
        <fullName evidence="2">Uncharacterized protein</fullName>
    </submittedName>
</protein>
<evidence type="ECO:0000313" key="3">
    <source>
        <dbReference type="Proteomes" id="UP001335729"/>
    </source>
</evidence>
<keyword evidence="1" id="KW-0472">Membrane</keyword>
<dbReference type="Proteomes" id="UP001335729">
    <property type="component" value="Unassembled WGS sequence"/>
</dbReference>
<feature type="transmembrane region" description="Helical" evidence="1">
    <location>
        <begin position="214"/>
        <end position="233"/>
    </location>
</feature>
<comment type="caution">
    <text evidence="2">The sequence shown here is derived from an EMBL/GenBank/DDBJ whole genome shotgun (WGS) entry which is preliminary data.</text>
</comment>
<feature type="transmembrane region" description="Helical" evidence="1">
    <location>
        <begin position="181"/>
        <end position="202"/>
    </location>
</feature>
<organism evidence="2 3">
    <name type="scientific">Gordonia prachuapensis</name>
    <dbReference type="NCBI Taxonomy" id="3115651"/>
    <lineage>
        <taxon>Bacteria</taxon>
        <taxon>Bacillati</taxon>
        <taxon>Actinomycetota</taxon>
        <taxon>Actinomycetes</taxon>
        <taxon>Mycobacteriales</taxon>
        <taxon>Gordoniaceae</taxon>
        <taxon>Gordonia</taxon>
    </lineage>
</organism>
<name>A0ABU7MZI0_9ACTN</name>
<keyword evidence="1" id="KW-0812">Transmembrane</keyword>
<accession>A0ABU7MZI0</accession>
<evidence type="ECO:0000313" key="2">
    <source>
        <dbReference type="EMBL" id="MEE4025740.1"/>
    </source>
</evidence>
<sequence length="358" mass="38945">METSRTPRRPGGLRIVTEPGLPATIVEHADRRIRQVLDENEADFRGFTVTEEAALHASPQGDLEAGWAGRAEDETDAVIFVTELPRAQGRDVLTVELDHDRRAAVICAPALGLFPGHALVRCVEQVLRRLSGGHGDDSGTAGGHWRSAGDGTTEYLVAAGPLSRLRLVVGMIRGNRPWRMIPTLTGMTAAAAATASFGVFYSSIWSMANALSPWRLGLITLLSVALASIWLIVNNRLWEGPGAMPRWRRRLYNTATVGTVGFSAVVLYVGLFVATLVAAVVVIESQYMAQQLGHPVGIRDYAYLAWLATSMGMVAGGLGSSADSYDDVLRATYGYRERMRRRRVDAAERREEGEARDS</sequence>
<keyword evidence="3" id="KW-1185">Reference proteome</keyword>
<feature type="transmembrane region" description="Helical" evidence="1">
    <location>
        <begin position="254"/>
        <end position="283"/>
    </location>
</feature>
<feature type="transmembrane region" description="Helical" evidence="1">
    <location>
        <begin position="303"/>
        <end position="322"/>
    </location>
</feature>
<gene>
    <name evidence="2" type="ORF">V1Y59_21830</name>
</gene>
<reference evidence="2 3" key="1">
    <citation type="submission" date="2024-01" db="EMBL/GenBank/DDBJ databases">
        <title>Draft genome sequence of Gordonia sp. PKS22-38.</title>
        <authorList>
            <person name="Suphannarot A."/>
            <person name="Mingma R."/>
        </authorList>
    </citation>
    <scope>NUCLEOTIDE SEQUENCE [LARGE SCALE GENOMIC DNA]</scope>
    <source>
        <strain evidence="2 3">PKS22-38</strain>
    </source>
</reference>
<dbReference type="EMBL" id="JAZDUE010000024">
    <property type="protein sequence ID" value="MEE4025740.1"/>
    <property type="molecule type" value="Genomic_DNA"/>
</dbReference>
<evidence type="ECO:0000256" key="1">
    <source>
        <dbReference type="SAM" id="Phobius"/>
    </source>
</evidence>